<reference evidence="1" key="1">
    <citation type="submission" date="2023-07" db="EMBL/GenBank/DDBJ databases">
        <authorList>
            <person name="Kim M.K."/>
        </authorList>
    </citation>
    <scope>NUCLEOTIDE SEQUENCE</scope>
    <source>
        <strain evidence="1">CA1-15</strain>
    </source>
</reference>
<keyword evidence="2" id="KW-1185">Reference proteome</keyword>
<dbReference type="RefSeq" id="WP_304561740.1">
    <property type="nucleotide sequence ID" value="NZ_JAUQSZ010000009.1"/>
</dbReference>
<protein>
    <submittedName>
        <fullName evidence="1">Uncharacterized protein</fullName>
    </submittedName>
</protein>
<sequence>MADTPELPASPSAASFVPGDLYEDVFYHPCLCVAVDEENDGIWGISLIDGSYPRSTSLLFSVPRKLAVEEAWEMKRKLQKIALPEMPN</sequence>
<accession>A0ABT9A0D2</accession>
<organism evidence="1 2">
    <name type="scientific">Sphingomonas immobilis</name>
    <dbReference type="NCBI Taxonomy" id="3063997"/>
    <lineage>
        <taxon>Bacteria</taxon>
        <taxon>Pseudomonadati</taxon>
        <taxon>Pseudomonadota</taxon>
        <taxon>Alphaproteobacteria</taxon>
        <taxon>Sphingomonadales</taxon>
        <taxon>Sphingomonadaceae</taxon>
        <taxon>Sphingomonas</taxon>
    </lineage>
</organism>
<evidence type="ECO:0000313" key="2">
    <source>
        <dbReference type="Proteomes" id="UP001176468"/>
    </source>
</evidence>
<name>A0ABT9A0D2_9SPHN</name>
<proteinExistence type="predicted"/>
<dbReference type="Proteomes" id="UP001176468">
    <property type="component" value="Unassembled WGS sequence"/>
</dbReference>
<gene>
    <name evidence="1" type="ORF">Q5H94_13180</name>
</gene>
<dbReference type="EMBL" id="JAUQSZ010000009">
    <property type="protein sequence ID" value="MDO7843282.1"/>
    <property type="molecule type" value="Genomic_DNA"/>
</dbReference>
<evidence type="ECO:0000313" key="1">
    <source>
        <dbReference type="EMBL" id="MDO7843282.1"/>
    </source>
</evidence>
<comment type="caution">
    <text evidence="1">The sequence shown here is derived from an EMBL/GenBank/DDBJ whole genome shotgun (WGS) entry which is preliminary data.</text>
</comment>